<evidence type="ECO:0000313" key="3">
    <source>
        <dbReference type="Proteomes" id="UP000540506"/>
    </source>
</evidence>
<evidence type="ECO:0000256" key="1">
    <source>
        <dbReference type="SAM" id="MobiDB-lite"/>
    </source>
</evidence>
<dbReference type="AlphaFoldDB" id="A0A7W7RD37"/>
<reference evidence="2 3" key="1">
    <citation type="submission" date="2020-08" db="EMBL/GenBank/DDBJ databases">
        <title>Sequencing the genomes of 1000 actinobacteria strains.</title>
        <authorList>
            <person name="Klenk H.-P."/>
        </authorList>
    </citation>
    <scope>NUCLEOTIDE SEQUENCE [LARGE SCALE GENOMIC DNA]</scope>
    <source>
        <strain evidence="2 3">DSM 41654</strain>
    </source>
</reference>
<name>A0A7W7RD37_KITKI</name>
<accession>A0A7W7RD37</accession>
<protein>
    <submittedName>
        <fullName evidence="2">Uncharacterized protein</fullName>
    </submittedName>
</protein>
<organism evidence="2 3">
    <name type="scientific">Kitasatospora kifunensis</name>
    <name type="common">Streptomyces kifunensis</name>
    <dbReference type="NCBI Taxonomy" id="58351"/>
    <lineage>
        <taxon>Bacteria</taxon>
        <taxon>Bacillati</taxon>
        <taxon>Actinomycetota</taxon>
        <taxon>Actinomycetes</taxon>
        <taxon>Kitasatosporales</taxon>
        <taxon>Streptomycetaceae</taxon>
        <taxon>Kitasatospora</taxon>
    </lineage>
</organism>
<keyword evidence="3" id="KW-1185">Reference proteome</keyword>
<feature type="region of interest" description="Disordered" evidence="1">
    <location>
        <begin position="160"/>
        <end position="196"/>
    </location>
</feature>
<sequence length="196" mass="20806">MIEFDAPSPTATYGQLPDDLPPIADPAGYSFALWLRLRAQLGNRPTDERLGLLHRAATLDLLSITMDADRDDQAVGAAAHAGCLVQLYDQQHGAHLGGHGPASPQWAAEGGPRAYLRQEVVAARAAGLLPALPAPIADPGDPNGVQRCLTCRAEGIIANPDPRPCPDCHSRQQVRNAAWEQSGGSGLQVTRPPHQQ</sequence>
<evidence type="ECO:0000313" key="2">
    <source>
        <dbReference type="EMBL" id="MBB4929171.1"/>
    </source>
</evidence>
<gene>
    <name evidence="2" type="ORF">FHR34_008270</name>
</gene>
<dbReference type="EMBL" id="JACHJV010000004">
    <property type="protein sequence ID" value="MBB4929171.1"/>
    <property type="molecule type" value="Genomic_DNA"/>
</dbReference>
<proteinExistence type="predicted"/>
<comment type="caution">
    <text evidence="2">The sequence shown here is derived from an EMBL/GenBank/DDBJ whole genome shotgun (WGS) entry which is preliminary data.</text>
</comment>
<dbReference type="RefSeq" id="WP_184947323.1">
    <property type="nucleotide sequence ID" value="NZ_JACHJV010000004.1"/>
</dbReference>
<dbReference type="Proteomes" id="UP000540506">
    <property type="component" value="Unassembled WGS sequence"/>
</dbReference>